<comment type="caution">
    <text evidence="19">The sequence shown here is derived from an EMBL/GenBank/DDBJ whole genome shotgun (WGS) entry which is preliminary data.</text>
</comment>
<evidence type="ECO:0000259" key="17">
    <source>
        <dbReference type="PROSITE" id="PS50004"/>
    </source>
</evidence>
<keyword evidence="8" id="KW-0677">Repeat</keyword>
<dbReference type="PANTHER" id="PTHR45761">
    <property type="entry name" value="EXTENDED SYNAPTOTAGMIN-LIKE PROTEIN 2, ISOFORM C"/>
    <property type="match status" value="1"/>
</dbReference>
<name>A0AAN9Y2L5_9HEMI</name>
<evidence type="ECO:0000256" key="2">
    <source>
        <dbReference type="ARBA" id="ARBA00004477"/>
    </source>
</evidence>
<evidence type="ECO:0000256" key="5">
    <source>
        <dbReference type="ARBA" id="ARBA00022475"/>
    </source>
</evidence>
<feature type="domain" description="C2" evidence="17">
    <location>
        <begin position="724"/>
        <end position="849"/>
    </location>
</feature>
<dbReference type="PROSITE" id="PS51847">
    <property type="entry name" value="SMP"/>
    <property type="match status" value="1"/>
</dbReference>
<dbReference type="InterPro" id="IPR031468">
    <property type="entry name" value="SMP_LBD"/>
</dbReference>
<evidence type="ECO:0000256" key="14">
    <source>
        <dbReference type="ARBA" id="ARBA00023136"/>
    </source>
</evidence>
<keyword evidence="9" id="KW-0256">Endoplasmic reticulum</keyword>
<dbReference type="SMART" id="SM00239">
    <property type="entry name" value="C2"/>
    <property type="match status" value="3"/>
</dbReference>
<dbReference type="GO" id="GO:0005544">
    <property type="term" value="F:calcium-dependent phospholipid binding"/>
    <property type="evidence" value="ECO:0007669"/>
    <property type="project" value="TreeGrafter"/>
</dbReference>
<feature type="transmembrane region" description="Helical" evidence="16">
    <location>
        <begin position="36"/>
        <end position="58"/>
    </location>
</feature>
<dbReference type="GO" id="GO:0005789">
    <property type="term" value="C:endoplasmic reticulum membrane"/>
    <property type="evidence" value="ECO:0007669"/>
    <property type="project" value="UniProtKB-SubCell"/>
</dbReference>
<evidence type="ECO:0000259" key="18">
    <source>
        <dbReference type="PROSITE" id="PS51847"/>
    </source>
</evidence>
<evidence type="ECO:0000256" key="15">
    <source>
        <dbReference type="SAM" id="MobiDB-lite"/>
    </source>
</evidence>
<dbReference type="GO" id="GO:0005509">
    <property type="term" value="F:calcium ion binding"/>
    <property type="evidence" value="ECO:0007669"/>
    <property type="project" value="TreeGrafter"/>
</dbReference>
<evidence type="ECO:0000256" key="6">
    <source>
        <dbReference type="ARBA" id="ARBA00022692"/>
    </source>
</evidence>
<keyword evidence="6 16" id="KW-0812">Transmembrane</keyword>
<keyword evidence="20" id="KW-1185">Reference proteome</keyword>
<evidence type="ECO:0000256" key="13">
    <source>
        <dbReference type="ARBA" id="ARBA00023121"/>
    </source>
</evidence>
<keyword evidence="13" id="KW-0446">Lipid-binding</keyword>
<evidence type="ECO:0000256" key="9">
    <source>
        <dbReference type="ARBA" id="ARBA00022824"/>
    </source>
</evidence>
<dbReference type="SUPFAM" id="SSF49562">
    <property type="entry name" value="C2 domain (Calcium/lipid-binding domain, CaLB)"/>
    <property type="match status" value="4"/>
</dbReference>
<evidence type="ECO:0000313" key="20">
    <source>
        <dbReference type="Proteomes" id="UP001367676"/>
    </source>
</evidence>
<organism evidence="19 20">
    <name type="scientific">Parthenolecanium corni</name>
    <dbReference type="NCBI Taxonomy" id="536013"/>
    <lineage>
        <taxon>Eukaryota</taxon>
        <taxon>Metazoa</taxon>
        <taxon>Ecdysozoa</taxon>
        <taxon>Arthropoda</taxon>
        <taxon>Hexapoda</taxon>
        <taxon>Insecta</taxon>
        <taxon>Pterygota</taxon>
        <taxon>Neoptera</taxon>
        <taxon>Paraneoptera</taxon>
        <taxon>Hemiptera</taxon>
        <taxon>Sternorrhyncha</taxon>
        <taxon>Coccoidea</taxon>
        <taxon>Coccidae</taxon>
        <taxon>Parthenolecanium</taxon>
    </lineage>
</organism>
<keyword evidence="10" id="KW-0106">Calcium</keyword>
<evidence type="ECO:0000256" key="11">
    <source>
        <dbReference type="ARBA" id="ARBA00022989"/>
    </source>
</evidence>
<evidence type="ECO:0000256" key="7">
    <source>
        <dbReference type="ARBA" id="ARBA00022723"/>
    </source>
</evidence>
<dbReference type="Proteomes" id="UP001367676">
    <property type="component" value="Unassembled WGS sequence"/>
</dbReference>
<dbReference type="GO" id="GO:0061817">
    <property type="term" value="P:endoplasmic reticulum-plasma membrane tethering"/>
    <property type="evidence" value="ECO:0007669"/>
    <property type="project" value="InterPro"/>
</dbReference>
<dbReference type="InterPro" id="IPR035892">
    <property type="entry name" value="C2_domain_sf"/>
</dbReference>
<evidence type="ECO:0000313" key="19">
    <source>
        <dbReference type="EMBL" id="KAK7585933.1"/>
    </source>
</evidence>
<dbReference type="GO" id="GO:0006869">
    <property type="term" value="P:lipid transport"/>
    <property type="evidence" value="ECO:0007669"/>
    <property type="project" value="UniProtKB-KW"/>
</dbReference>
<evidence type="ECO:0000256" key="1">
    <source>
        <dbReference type="ARBA" id="ARBA00004202"/>
    </source>
</evidence>
<evidence type="ECO:0000256" key="16">
    <source>
        <dbReference type="SAM" id="Phobius"/>
    </source>
</evidence>
<dbReference type="PROSITE" id="PS50004">
    <property type="entry name" value="C2"/>
    <property type="match status" value="2"/>
</dbReference>
<dbReference type="CDD" id="cd21670">
    <property type="entry name" value="SMP_ESyt"/>
    <property type="match status" value="1"/>
</dbReference>
<keyword evidence="14 16" id="KW-0472">Membrane</keyword>
<dbReference type="GO" id="GO:0005886">
    <property type="term" value="C:plasma membrane"/>
    <property type="evidence" value="ECO:0007669"/>
    <property type="project" value="UniProtKB-SubCell"/>
</dbReference>
<dbReference type="EMBL" id="JBBCAQ010000028">
    <property type="protein sequence ID" value="KAK7585933.1"/>
    <property type="molecule type" value="Genomic_DNA"/>
</dbReference>
<comment type="subcellular location">
    <subcellularLocation>
        <location evidence="1">Cell membrane</location>
        <topology evidence="1">Peripheral membrane protein</topology>
    </subcellularLocation>
    <subcellularLocation>
        <location evidence="2">Endoplasmic reticulum membrane</location>
        <topology evidence="2">Multi-pass membrane protein</topology>
    </subcellularLocation>
</comment>
<accession>A0AAN9Y2L5</accession>
<dbReference type="FunFam" id="2.60.40.150:FF:000025">
    <property type="entry name" value="Extended synaptotagmin 2"/>
    <property type="match status" value="1"/>
</dbReference>
<keyword evidence="5" id="KW-1003">Cell membrane</keyword>
<dbReference type="GO" id="GO:0031210">
    <property type="term" value="F:phosphatidylcholine binding"/>
    <property type="evidence" value="ECO:0007669"/>
    <property type="project" value="TreeGrafter"/>
</dbReference>
<feature type="transmembrane region" description="Helical" evidence="16">
    <location>
        <begin position="209"/>
        <end position="229"/>
    </location>
</feature>
<protein>
    <recommendedName>
        <fullName evidence="21">Extended synaptotagmin-2</fullName>
    </recommendedName>
</protein>
<dbReference type="InterPro" id="IPR037749">
    <property type="entry name" value="Ext_Synaptotagmin_C2B"/>
</dbReference>
<evidence type="ECO:0000256" key="3">
    <source>
        <dbReference type="ARBA" id="ARBA00005867"/>
    </source>
</evidence>
<evidence type="ECO:0000256" key="10">
    <source>
        <dbReference type="ARBA" id="ARBA00022837"/>
    </source>
</evidence>
<keyword evidence="11 16" id="KW-1133">Transmembrane helix</keyword>
<evidence type="ECO:0000256" key="12">
    <source>
        <dbReference type="ARBA" id="ARBA00023055"/>
    </source>
</evidence>
<dbReference type="InterPro" id="IPR051634">
    <property type="entry name" value="Extended_Synaptotagmin"/>
</dbReference>
<dbReference type="GO" id="GO:0008429">
    <property type="term" value="F:phosphatidylethanolamine binding"/>
    <property type="evidence" value="ECO:0007669"/>
    <property type="project" value="TreeGrafter"/>
</dbReference>
<sequence>MSKNVEDTVVKYEEDTSSLFRIVKTVLKNFVTVSTIYLFGYFDLSVAWLIAPIILGAFRTEWKKVKDRKRKAVQETVLNEKKVILSTLGDLPSWVFFPDMDRAEWINKMLVQMWPSINTFAQTLIKTTVEPKLQETLVNYKINGFQFVKLRFGTIPPRIGGIKVYDKLSRNEIMMDIDLIYAGDCDISFTLKGFSGGIRDFQIHGMMRIVMKPLIPCVPFVGGLQVFFLNKPHIDFDLVGAADILDIPGISDVLRKVIVEQISNMMVLPNKFPVVLSETIPAQTIKTPEPEGVLRVQVVQAIKLMKKDIGMLGKGKSDPYVIVSLGAQEFRSKTIDNTVNPKWDFWCEFALYDHHDQKLFLTVYDKDDASKTDDFLGRIVSCPTFESLQLEVWDWDPGFKADGNDDFLGRASLKLQSVLENGEIDQWITLEDVKHGMIHVRLIWYNLSKEKSDLDIALTELRTLKVSDIGSTVLILYLDSIQHLPDARPNKRPDPVTVITAGHETKNLGVQFRTTSPVYEQGFAFLIHNPKTDTFSIRVTDQKTGSELGVFVYQLSSLYEKYDMKIDIEPFRLLKSGSESKVMFSAQLKILKKSENKVPVDPNPLPPPITPPSTPSTVSTEIMQPDGVTDGKSLDETSKDVKSITNEDSISNDVKSLSSASGIEDEFNIDAFQNNIDLLKAERLTDQFETPKQNNSITRQSSTVSSAKGSLRKRRPSQSESIRPLGNIEITLNFVESRQRLMVTIHRITDLPVKDPTDLPDPYVKVYMLPKSKDTKRKTKVIKDSSSPVYDESFEYVLSKDEIPFRQLRVTVTSLKTSFISKNSGMGQVLFDLKEANLNNYRSWYQLEPETD</sequence>
<feature type="region of interest" description="Disordered" evidence="15">
    <location>
        <begin position="595"/>
        <end position="645"/>
    </location>
</feature>
<dbReference type="AlphaFoldDB" id="A0AAN9Y2L5"/>
<feature type="compositionally biased region" description="Basic and acidic residues" evidence="15">
    <location>
        <begin position="632"/>
        <end position="642"/>
    </location>
</feature>
<keyword evidence="12" id="KW-0445">Lipid transport</keyword>
<feature type="compositionally biased region" description="Polar residues" evidence="15">
    <location>
        <begin position="689"/>
        <end position="708"/>
    </location>
</feature>
<dbReference type="Gene3D" id="2.60.40.150">
    <property type="entry name" value="C2 domain"/>
    <property type="match status" value="4"/>
</dbReference>
<dbReference type="InterPro" id="IPR039010">
    <property type="entry name" value="Synaptotagmin_SMP"/>
</dbReference>
<evidence type="ECO:0000256" key="4">
    <source>
        <dbReference type="ARBA" id="ARBA00022448"/>
    </source>
</evidence>
<gene>
    <name evidence="19" type="ORF">V9T40_000112</name>
</gene>
<keyword evidence="4" id="KW-0813">Transport</keyword>
<feature type="domain" description="C2" evidence="17">
    <location>
        <begin position="275"/>
        <end position="428"/>
    </location>
</feature>
<feature type="compositionally biased region" description="Pro residues" evidence="15">
    <location>
        <begin position="601"/>
        <end position="614"/>
    </location>
</feature>
<evidence type="ECO:0008006" key="21">
    <source>
        <dbReference type="Google" id="ProtNLM"/>
    </source>
</evidence>
<reference evidence="19 20" key="1">
    <citation type="submission" date="2024-03" db="EMBL/GenBank/DDBJ databases">
        <title>Adaptation during the transition from Ophiocordyceps entomopathogen to insect associate is accompanied by gene loss and intensified selection.</title>
        <authorList>
            <person name="Ward C.M."/>
            <person name="Onetto C.A."/>
            <person name="Borneman A.R."/>
        </authorList>
    </citation>
    <scope>NUCLEOTIDE SEQUENCE [LARGE SCALE GENOMIC DNA]</scope>
    <source>
        <strain evidence="19">AWRI1</strain>
        <tissue evidence="19">Single Adult Female</tissue>
    </source>
</reference>
<dbReference type="GO" id="GO:0035091">
    <property type="term" value="F:phosphatidylinositol binding"/>
    <property type="evidence" value="ECO:0007669"/>
    <property type="project" value="TreeGrafter"/>
</dbReference>
<dbReference type="InterPro" id="IPR000008">
    <property type="entry name" value="C2_dom"/>
</dbReference>
<feature type="domain" description="SMP-LTD" evidence="18">
    <location>
        <begin position="99"/>
        <end position="277"/>
    </location>
</feature>
<dbReference type="Pfam" id="PF17047">
    <property type="entry name" value="SMP_LBD"/>
    <property type="match status" value="1"/>
</dbReference>
<evidence type="ECO:0000256" key="8">
    <source>
        <dbReference type="ARBA" id="ARBA00022737"/>
    </source>
</evidence>
<dbReference type="CDD" id="cd04050">
    <property type="entry name" value="C2B_Synaptotagmin-like"/>
    <property type="match status" value="1"/>
</dbReference>
<dbReference type="PANTHER" id="PTHR45761:SF1">
    <property type="entry name" value="EXTENDED SYNAPTOTAGMIN-LIKE PROTEIN 2, ISOFORM C"/>
    <property type="match status" value="1"/>
</dbReference>
<keyword evidence="7" id="KW-0479">Metal-binding</keyword>
<feature type="region of interest" description="Disordered" evidence="15">
    <location>
        <begin position="689"/>
        <end position="722"/>
    </location>
</feature>
<comment type="similarity">
    <text evidence="3">Belongs to the extended synaptotagmin family.</text>
</comment>
<proteinExistence type="inferred from homology"/>
<dbReference type="Pfam" id="PF00168">
    <property type="entry name" value="C2"/>
    <property type="match status" value="4"/>
</dbReference>